<dbReference type="Gramene" id="ERN06606">
    <property type="protein sequence ID" value="ERN06606"/>
    <property type="gene ID" value="AMTR_s00058p00157110"/>
</dbReference>
<name>W1PG44_AMBTC</name>
<evidence type="ECO:0000313" key="4">
    <source>
        <dbReference type="Proteomes" id="UP000017836"/>
    </source>
</evidence>
<dbReference type="Proteomes" id="UP000017836">
    <property type="component" value="Unassembled WGS sequence"/>
</dbReference>
<accession>W1PG44</accession>
<dbReference type="PANTHER" id="PTHR34467:SF1">
    <property type="entry name" value="OS05G0542300 PROTEIN"/>
    <property type="match status" value="1"/>
</dbReference>
<dbReference type="HOGENOM" id="CLU_2743420_0_0_1"/>
<keyword evidence="2" id="KW-0732">Signal</keyword>
<gene>
    <name evidence="3" type="ORF">AMTR_s00058p00157110</name>
</gene>
<protein>
    <submittedName>
        <fullName evidence="3">Uncharacterized protein</fullName>
    </submittedName>
</protein>
<dbReference type="EMBL" id="KI393888">
    <property type="protein sequence ID" value="ERN06606.1"/>
    <property type="molecule type" value="Genomic_DNA"/>
</dbReference>
<dbReference type="OMA" id="ETTMEYD"/>
<organism evidence="3 4">
    <name type="scientific">Amborella trichopoda</name>
    <dbReference type="NCBI Taxonomy" id="13333"/>
    <lineage>
        <taxon>Eukaryota</taxon>
        <taxon>Viridiplantae</taxon>
        <taxon>Streptophyta</taxon>
        <taxon>Embryophyta</taxon>
        <taxon>Tracheophyta</taxon>
        <taxon>Spermatophyta</taxon>
        <taxon>Magnoliopsida</taxon>
        <taxon>Amborellales</taxon>
        <taxon>Amborellaceae</taxon>
        <taxon>Amborella</taxon>
    </lineage>
</organism>
<feature type="signal peptide" evidence="2">
    <location>
        <begin position="1"/>
        <end position="23"/>
    </location>
</feature>
<feature type="region of interest" description="Disordered" evidence="1">
    <location>
        <begin position="50"/>
        <end position="71"/>
    </location>
</feature>
<evidence type="ECO:0000256" key="2">
    <source>
        <dbReference type="SAM" id="SignalP"/>
    </source>
</evidence>
<proteinExistence type="predicted"/>
<sequence>MPRLSILVITLAILLLNSSGSMGGRGLVIDQENEQVEMRKLLLETTMEYDYGGANPKHEPKKGKPGGGKIP</sequence>
<keyword evidence="4" id="KW-1185">Reference proteome</keyword>
<evidence type="ECO:0000313" key="3">
    <source>
        <dbReference type="EMBL" id="ERN06606.1"/>
    </source>
</evidence>
<evidence type="ECO:0000256" key="1">
    <source>
        <dbReference type="SAM" id="MobiDB-lite"/>
    </source>
</evidence>
<reference evidence="4" key="1">
    <citation type="journal article" date="2013" name="Science">
        <title>The Amborella genome and the evolution of flowering plants.</title>
        <authorList>
            <consortium name="Amborella Genome Project"/>
        </authorList>
    </citation>
    <scope>NUCLEOTIDE SEQUENCE [LARGE SCALE GENOMIC DNA]</scope>
</reference>
<dbReference type="AlphaFoldDB" id="W1PG44"/>
<dbReference type="PANTHER" id="PTHR34467">
    <property type="entry name" value="TRANSMEMBRANE PROTEIN"/>
    <property type="match status" value="1"/>
</dbReference>
<feature type="chain" id="PRO_5004807440" evidence="2">
    <location>
        <begin position="24"/>
        <end position="71"/>
    </location>
</feature>